<dbReference type="EC" id="2.3.1.266" evidence="5"/>
<dbReference type="InterPro" id="IPR006464">
    <property type="entry name" value="AcTrfase_RimI/Ard1"/>
</dbReference>
<dbReference type="Gene3D" id="3.40.630.30">
    <property type="match status" value="1"/>
</dbReference>
<dbReference type="Proteomes" id="UP000326287">
    <property type="component" value="Chromosome"/>
</dbReference>
<evidence type="ECO:0000256" key="4">
    <source>
        <dbReference type="ARBA" id="ARBA00023315"/>
    </source>
</evidence>
<dbReference type="PANTHER" id="PTHR43420">
    <property type="entry name" value="ACETYLTRANSFERASE"/>
    <property type="match status" value="1"/>
</dbReference>
<accession>A0A5P9NH57</accession>
<dbReference type="GO" id="GO:0008999">
    <property type="term" value="F:protein-N-terminal-alanine acetyltransferase activity"/>
    <property type="evidence" value="ECO:0007669"/>
    <property type="project" value="UniProtKB-EC"/>
</dbReference>
<keyword evidence="4" id="KW-0012">Acyltransferase</keyword>
<dbReference type="OrthoDB" id="9796919at2"/>
<dbReference type="GO" id="GO:0005737">
    <property type="term" value="C:cytoplasm"/>
    <property type="evidence" value="ECO:0007669"/>
    <property type="project" value="UniProtKB-SubCell"/>
</dbReference>
<dbReference type="Pfam" id="PF00583">
    <property type="entry name" value="Acetyltransf_1"/>
    <property type="match status" value="1"/>
</dbReference>
<proteinExistence type="inferred from homology"/>
<keyword evidence="3 7" id="KW-0808">Transferase</keyword>
<comment type="function">
    <text evidence="5">Acetylates the N-terminal alanine of ribosomal protein bS18.</text>
</comment>
<dbReference type="PROSITE" id="PS51186">
    <property type="entry name" value="GNAT"/>
    <property type="match status" value="1"/>
</dbReference>
<keyword evidence="8" id="KW-1185">Reference proteome</keyword>
<evidence type="ECO:0000256" key="5">
    <source>
        <dbReference type="RuleBase" id="RU363094"/>
    </source>
</evidence>
<comment type="catalytic activity">
    <reaction evidence="5">
        <text>N-terminal L-alanyl-[ribosomal protein bS18] + acetyl-CoA = N-terminal N(alpha)-acetyl-L-alanyl-[ribosomal protein bS18] + CoA + H(+)</text>
        <dbReference type="Rhea" id="RHEA:43756"/>
        <dbReference type="Rhea" id="RHEA-COMP:10676"/>
        <dbReference type="Rhea" id="RHEA-COMP:10677"/>
        <dbReference type="ChEBI" id="CHEBI:15378"/>
        <dbReference type="ChEBI" id="CHEBI:57287"/>
        <dbReference type="ChEBI" id="CHEBI:57288"/>
        <dbReference type="ChEBI" id="CHEBI:64718"/>
        <dbReference type="ChEBI" id="CHEBI:83683"/>
        <dbReference type="EC" id="2.3.1.266"/>
    </reaction>
</comment>
<dbReference type="SUPFAM" id="SSF55729">
    <property type="entry name" value="Acyl-CoA N-acyltransferases (Nat)"/>
    <property type="match status" value="1"/>
</dbReference>
<keyword evidence="2 5" id="KW-0963">Cytoplasm</keyword>
<sequence length="146" mass="16091">MLRTGEPADVPLAAALDTLVSDNPWQPASLMRYFDNTANARSLVWESAGELRGFLVYSLVLDEGSVDNVVVHPDAQGQGYGQRLLDAVLAQLREAGARRCLLEVREGNTAARALYEKNGFTEDGRRAGYYKTAQGSEDALLMSRRW</sequence>
<dbReference type="InterPro" id="IPR050680">
    <property type="entry name" value="YpeA/RimI_acetyltransf"/>
</dbReference>
<evidence type="ECO:0000256" key="1">
    <source>
        <dbReference type="ARBA" id="ARBA00005395"/>
    </source>
</evidence>
<comment type="subcellular location">
    <subcellularLocation>
        <location evidence="5">Cytoplasm</location>
    </subcellularLocation>
</comment>
<comment type="similarity">
    <text evidence="1 5">Belongs to the acetyltransferase family. RimI subfamily.</text>
</comment>
<evidence type="ECO:0000259" key="6">
    <source>
        <dbReference type="PROSITE" id="PS51186"/>
    </source>
</evidence>
<evidence type="ECO:0000256" key="3">
    <source>
        <dbReference type="ARBA" id="ARBA00022679"/>
    </source>
</evidence>
<dbReference type="InterPro" id="IPR000182">
    <property type="entry name" value="GNAT_dom"/>
</dbReference>
<dbReference type="RefSeq" id="WP_152660966.1">
    <property type="nucleotide sequence ID" value="NZ_CP036422.1"/>
</dbReference>
<protein>
    <recommendedName>
        <fullName evidence="5">[Ribosomal protein bS18]-alanine N-acetyltransferase</fullName>
        <ecNumber evidence="5">2.3.1.266</ecNumber>
    </recommendedName>
</protein>
<feature type="domain" description="N-acetyltransferase" evidence="6">
    <location>
        <begin position="1"/>
        <end position="146"/>
    </location>
</feature>
<evidence type="ECO:0000313" key="7">
    <source>
        <dbReference type="EMBL" id="QFU74859.1"/>
    </source>
</evidence>
<reference evidence="7 8" key="1">
    <citation type="submission" date="2019-02" db="EMBL/GenBank/DDBJ databases">
        <authorList>
            <person name="Li S.-H."/>
        </authorList>
    </citation>
    <scope>NUCLEOTIDE SEQUENCE [LARGE SCALE GENOMIC DNA]</scope>
    <source>
        <strain evidence="7 8">IMCC14385</strain>
    </source>
</reference>
<dbReference type="InterPro" id="IPR016181">
    <property type="entry name" value="Acyl_CoA_acyltransferase"/>
</dbReference>
<dbReference type="EMBL" id="CP036422">
    <property type="protein sequence ID" value="QFU74859.1"/>
    <property type="molecule type" value="Genomic_DNA"/>
</dbReference>
<evidence type="ECO:0000256" key="2">
    <source>
        <dbReference type="ARBA" id="ARBA00022490"/>
    </source>
</evidence>
<dbReference type="AlphaFoldDB" id="A0A5P9NH57"/>
<name>A0A5P9NH57_9GAMM</name>
<dbReference type="PANTHER" id="PTHR43420:SF12">
    <property type="entry name" value="N-ACETYLTRANSFERASE DOMAIN-CONTAINING PROTEIN"/>
    <property type="match status" value="1"/>
</dbReference>
<dbReference type="CDD" id="cd04301">
    <property type="entry name" value="NAT_SF"/>
    <property type="match status" value="1"/>
</dbReference>
<organism evidence="7 8">
    <name type="scientific">Halioglobus maricola</name>
    <dbReference type="NCBI Taxonomy" id="2601894"/>
    <lineage>
        <taxon>Bacteria</taxon>
        <taxon>Pseudomonadati</taxon>
        <taxon>Pseudomonadota</taxon>
        <taxon>Gammaproteobacteria</taxon>
        <taxon>Cellvibrionales</taxon>
        <taxon>Halieaceae</taxon>
        <taxon>Halioglobus</taxon>
    </lineage>
</organism>
<gene>
    <name evidence="7" type="primary">rimI</name>
    <name evidence="7" type="ORF">EY643_03955</name>
</gene>
<dbReference type="KEGG" id="halc:EY643_03955"/>
<evidence type="ECO:0000313" key="8">
    <source>
        <dbReference type="Proteomes" id="UP000326287"/>
    </source>
</evidence>
<dbReference type="NCBIfam" id="TIGR01575">
    <property type="entry name" value="rimI"/>
    <property type="match status" value="1"/>
</dbReference>